<dbReference type="Proteomes" id="UP000242525">
    <property type="component" value="Unassembled WGS sequence"/>
</dbReference>
<accession>A0A0J9X610</accession>
<feature type="region of interest" description="Disordered" evidence="5">
    <location>
        <begin position="123"/>
        <end position="143"/>
    </location>
</feature>
<dbReference type="OrthoDB" id="5402929at2759"/>
<dbReference type="GO" id="GO:0046982">
    <property type="term" value="F:protein heterodimerization activity"/>
    <property type="evidence" value="ECO:0007669"/>
    <property type="project" value="InterPro"/>
</dbReference>
<evidence type="ECO:0000256" key="6">
    <source>
        <dbReference type="SAM" id="SignalP"/>
    </source>
</evidence>
<name>A0A0J9X610_GEOCN</name>
<dbReference type="InterPro" id="IPR009072">
    <property type="entry name" value="Histone-fold"/>
</dbReference>
<feature type="signal peptide" evidence="6">
    <location>
        <begin position="1"/>
        <end position="17"/>
    </location>
</feature>
<dbReference type="CDD" id="cd00076">
    <property type="entry name" value="HFD_SF"/>
    <property type="match status" value="1"/>
</dbReference>
<comment type="caution">
    <text evidence="8">The sequence shown here is derived from an EMBL/GenBank/DDBJ whole genome shotgun (WGS) entry which is preliminary data.</text>
</comment>
<evidence type="ECO:0000256" key="4">
    <source>
        <dbReference type="ARBA" id="ARBA00023242"/>
    </source>
</evidence>
<feature type="chain" id="PRO_5005325582" evidence="6">
    <location>
        <begin position="18"/>
        <end position="347"/>
    </location>
</feature>
<proteinExistence type="predicted"/>
<dbReference type="AlphaFoldDB" id="A0A0J9X610"/>
<dbReference type="InterPro" id="IPR006565">
    <property type="entry name" value="BTP"/>
</dbReference>
<dbReference type="Pfam" id="PF07524">
    <property type="entry name" value="Bromo_TP"/>
    <property type="match status" value="1"/>
</dbReference>
<dbReference type="Gene3D" id="1.10.20.10">
    <property type="entry name" value="Histone, subunit A"/>
    <property type="match status" value="1"/>
</dbReference>
<evidence type="ECO:0000256" key="5">
    <source>
        <dbReference type="SAM" id="MobiDB-lite"/>
    </source>
</evidence>
<dbReference type="STRING" id="1173061.A0A0J9X610"/>
<evidence type="ECO:0000256" key="1">
    <source>
        <dbReference type="ARBA" id="ARBA00004123"/>
    </source>
</evidence>
<keyword evidence="6" id="KW-0732">Signal</keyword>
<dbReference type="EMBL" id="CCBN010000003">
    <property type="protein sequence ID" value="CDO52624.1"/>
    <property type="molecule type" value="Genomic_DNA"/>
</dbReference>
<keyword evidence="3" id="KW-0804">Transcription</keyword>
<evidence type="ECO:0000256" key="3">
    <source>
        <dbReference type="ARBA" id="ARBA00023163"/>
    </source>
</evidence>
<gene>
    <name evidence="8" type="ORF">BN980_GECA03s04927g</name>
</gene>
<keyword evidence="2" id="KW-0805">Transcription regulation</keyword>
<feature type="domain" description="Bromodomain associated" evidence="7">
    <location>
        <begin position="5"/>
        <end position="81"/>
    </location>
</feature>
<organism evidence="8 9">
    <name type="scientific">Geotrichum candidum</name>
    <name type="common">Oospora lactis</name>
    <name type="synonym">Dipodascus geotrichum</name>
    <dbReference type="NCBI Taxonomy" id="1173061"/>
    <lineage>
        <taxon>Eukaryota</taxon>
        <taxon>Fungi</taxon>
        <taxon>Dikarya</taxon>
        <taxon>Ascomycota</taxon>
        <taxon>Saccharomycotina</taxon>
        <taxon>Dipodascomycetes</taxon>
        <taxon>Dipodascales</taxon>
        <taxon>Dipodascaceae</taxon>
        <taxon>Geotrichum</taxon>
    </lineage>
</organism>
<evidence type="ECO:0000259" key="7">
    <source>
        <dbReference type="SMART" id="SM00576"/>
    </source>
</evidence>
<protein>
    <submittedName>
        <fullName evidence="8">Similar to Saccharomyces cerevisiae YPL011C TAF3 TFIID subunit (47 kDa), involved in promoter binding and RNA polymerase II transcription initiation</fullName>
    </submittedName>
</protein>
<sequence>MTTSAEFHFALLRISAAQLLRTVGIDRCAPSVLDTVTDIIMRHLNLLATTSQKLATLSGRREVVIEDLAEAMVLVGVVKPAQYLDTSNYETDLLMALGDSEGIENDDDDDENDHDRMDYEGVADHHANHSNPSDTDRARAEQSAFRKHKITGLDIDGFHNFIDWAKGPVTKDARFISRVAIPPQGPSLNAANVNNPLLSTAPTSASTAAAATTNATAAAATSTTAADTKPDGDGSTAPAPSQPLQMQPSDSPIKTEEWLQHLMKKQVKVGYEKRFQATILASASSSATSSRSGYYHNDSTNDNANDDDVTSEYKISGGPPTLDEAVHTFLQHQTASLSASPLPATSS</sequence>
<feature type="compositionally biased region" description="Polar residues" evidence="5">
    <location>
        <begin position="238"/>
        <end position="251"/>
    </location>
</feature>
<feature type="region of interest" description="Disordered" evidence="5">
    <location>
        <begin position="286"/>
        <end position="320"/>
    </location>
</feature>
<dbReference type="GO" id="GO:0005634">
    <property type="term" value="C:nucleus"/>
    <property type="evidence" value="ECO:0007669"/>
    <property type="project" value="UniProtKB-SubCell"/>
</dbReference>
<feature type="compositionally biased region" description="Low complexity" evidence="5">
    <location>
        <begin position="286"/>
        <end position="303"/>
    </location>
</feature>
<evidence type="ECO:0000313" key="9">
    <source>
        <dbReference type="Proteomes" id="UP000242525"/>
    </source>
</evidence>
<feature type="region of interest" description="Disordered" evidence="5">
    <location>
        <begin position="218"/>
        <end position="251"/>
    </location>
</feature>
<keyword evidence="9" id="KW-1185">Reference proteome</keyword>
<evidence type="ECO:0000313" key="8">
    <source>
        <dbReference type="EMBL" id="CDO52624.1"/>
    </source>
</evidence>
<evidence type="ECO:0000256" key="2">
    <source>
        <dbReference type="ARBA" id="ARBA00023015"/>
    </source>
</evidence>
<reference evidence="8" key="1">
    <citation type="submission" date="2014-03" db="EMBL/GenBank/DDBJ databases">
        <authorList>
            <person name="Casaregola S."/>
        </authorList>
    </citation>
    <scope>NUCLEOTIDE SEQUENCE [LARGE SCALE GENOMIC DNA]</scope>
    <source>
        <strain evidence="8">CLIB 918</strain>
    </source>
</reference>
<keyword evidence="4" id="KW-0539">Nucleus</keyword>
<comment type="subcellular location">
    <subcellularLocation>
        <location evidence="1">Nucleus</location>
    </subcellularLocation>
</comment>
<dbReference type="SMART" id="SM00576">
    <property type="entry name" value="BTP"/>
    <property type="match status" value="1"/>
</dbReference>